<dbReference type="AlphaFoldDB" id="A0A371NU75"/>
<reference evidence="2 3" key="1">
    <citation type="submission" date="2018-08" db="EMBL/GenBank/DDBJ databases">
        <title>Isolation, diversity and antifungal activity of Actinobacteria from cow dung.</title>
        <authorList>
            <person name="Ling L."/>
        </authorList>
    </citation>
    <scope>NUCLEOTIDE SEQUENCE [LARGE SCALE GENOMIC DNA]</scope>
    <source>
        <strain evidence="2 3">NEAU-LLE</strain>
    </source>
</reference>
<name>A0A371NU75_9MICO</name>
<evidence type="ECO:0000313" key="3">
    <source>
        <dbReference type="Proteomes" id="UP000262172"/>
    </source>
</evidence>
<feature type="region of interest" description="Disordered" evidence="1">
    <location>
        <begin position="312"/>
        <end position="334"/>
    </location>
</feature>
<dbReference type="Proteomes" id="UP000262172">
    <property type="component" value="Unassembled WGS sequence"/>
</dbReference>
<organism evidence="2 3">
    <name type="scientific">Microbacterium bovistercoris</name>
    <dbReference type="NCBI Taxonomy" id="2293570"/>
    <lineage>
        <taxon>Bacteria</taxon>
        <taxon>Bacillati</taxon>
        <taxon>Actinomycetota</taxon>
        <taxon>Actinomycetes</taxon>
        <taxon>Micrococcales</taxon>
        <taxon>Microbacteriaceae</taxon>
        <taxon>Microbacterium</taxon>
    </lineage>
</organism>
<comment type="caution">
    <text evidence="2">The sequence shown here is derived from an EMBL/GenBank/DDBJ whole genome shotgun (WGS) entry which is preliminary data.</text>
</comment>
<evidence type="ECO:0008006" key="4">
    <source>
        <dbReference type="Google" id="ProtNLM"/>
    </source>
</evidence>
<evidence type="ECO:0000313" key="2">
    <source>
        <dbReference type="EMBL" id="REJ05825.1"/>
    </source>
</evidence>
<protein>
    <recommendedName>
        <fullName evidence="4">Transcriptional regulator, AbiEi antitoxin, Type IV TA system</fullName>
    </recommendedName>
</protein>
<feature type="compositionally biased region" description="Basic and acidic residues" evidence="1">
    <location>
        <begin position="319"/>
        <end position="334"/>
    </location>
</feature>
<proteinExistence type="predicted"/>
<sequence>MPLRLSERAEIVSPLPLLTAHDARMLGIRIDPKTWRRIRRGVYVDRAAYEKLQPWKRYAVRVHAFVHANPDAVLCLESAAVFHGFPLFGETRDIHVLGDPGEKARHAGDVWVHTSEVARSVERVGGVLVTSESDTVADLCRVLPTAKALCLADSAISPVQGGTVSIDDVCDLLDAQPSKRGVARARWVCAHADGLAESPGESISRAVIMWSGFEEPELQSEFHYEGHEDRVDFHFRSGRVIGESDGWQKYSLGDPAQAAQKLADEKRREDRLRRNGHPFARWDLGEAMRVKPLCTTLKDAGVPQMRPAQPAMLATLRSSPRELPRVPRETPKAA</sequence>
<evidence type="ECO:0000256" key="1">
    <source>
        <dbReference type="SAM" id="MobiDB-lite"/>
    </source>
</evidence>
<keyword evidence="3" id="KW-1185">Reference proteome</keyword>
<dbReference type="EMBL" id="QUAB01000039">
    <property type="protein sequence ID" value="REJ05825.1"/>
    <property type="molecule type" value="Genomic_DNA"/>
</dbReference>
<dbReference type="RefSeq" id="WP_116241761.1">
    <property type="nucleotide sequence ID" value="NZ_QUAB01000039.1"/>
</dbReference>
<gene>
    <name evidence="2" type="ORF">DY023_07685</name>
</gene>
<accession>A0A371NU75</accession>
<dbReference type="OrthoDB" id="5517693at2"/>